<dbReference type="PROSITE" id="PS51677">
    <property type="entry name" value="NODB"/>
    <property type="match status" value="1"/>
</dbReference>
<dbReference type="RefSeq" id="WP_173272042.1">
    <property type="nucleotide sequence ID" value="NZ_JABMKV010000002.1"/>
</dbReference>
<sequence length="220" mass="25556">MYLVKSPLLLKWFYPSLTWNKSRSEKIVYLTFDDGPIPNVTDFVLNTLKSFDVKATFFCIGDNISKHPMVFERVKNEGHAIGNHTFNHLKGWKTDDETYIQNILKCQQLTQTNLFRPPYGRIKKSQIKSLKSKVKSLKSYRDSELRTNDSGLEIIMWDVLSGDFDLNLSPEKCYQNVIKNTQNGSIVVFHDSLKAFDRLHYTLPKVLKYLSEKGYQFGTL</sequence>
<evidence type="ECO:0000313" key="5">
    <source>
        <dbReference type="Proteomes" id="UP000762110"/>
    </source>
</evidence>
<dbReference type="PANTHER" id="PTHR10587:SF133">
    <property type="entry name" value="CHITIN DEACETYLASE 1-RELATED"/>
    <property type="match status" value="1"/>
</dbReference>
<evidence type="ECO:0000256" key="1">
    <source>
        <dbReference type="ARBA" id="ARBA00022723"/>
    </source>
</evidence>
<name>A0ABX2DF93_9SPHI</name>
<dbReference type="InterPro" id="IPR011330">
    <property type="entry name" value="Glyco_hydro/deAcase_b/a-brl"/>
</dbReference>
<reference evidence="4 5" key="1">
    <citation type="submission" date="2020-05" db="EMBL/GenBank/DDBJ databases">
        <title>Description of Pedobacter foliorum sp. nov.</title>
        <authorList>
            <person name="Qi S."/>
            <person name="Carlier A."/>
            <person name="Cnockaert M."/>
            <person name="Vandamme P."/>
        </authorList>
    </citation>
    <scope>NUCLEOTIDE SEQUENCE [LARGE SCALE GENOMIC DNA]</scope>
    <source>
        <strain evidence="4 5">LMG 31300</strain>
    </source>
</reference>
<gene>
    <name evidence="4" type="ORF">HQN85_10845</name>
</gene>
<protein>
    <submittedName>
        <fullName evidence="4">Polysaccharide deacetylase family protein</fullName>
    </submittedName>
</protein>
<evidence type="ECO:0000256" key="2">
    <source>
        <dbReference type="ARBA" id="ARBA00022801"/>
    </source>
</evidence>
<keyword evidence="1" id="KW-0479">Metal-binding</keyword>
<keyword evidence="5" id="KW-1185">Reference proteome</keyword>
<comment type="caution">
    <text evidence="4">The sequence shown here is derived from an EMBL/GenBank/DDBJ whole genome shotgun (WGS) entry which is preliminary data.</text>
</comment>
<dbReference type="Proteomes" id="UP000762110">
    <property type="component" value="Unassembled WGS sequence"/>
</dbReference>
<dbReference type="Gene3D" id="3.20.20.370">
    <property type="entry name" value="Glycoside hydrolase/deacetylase"/>
    <property type="match status" value="1"/>
</dbReference>
<dbReference type="SUPFAM" id="SSF88713">
    <property type="entry name" value="Glycoside hydrolase/deacetylase"/>
    <property type="match status" value="1"/>
</dbReference>
<proteinExistence type="predicted"/>
<organism evidence="4 5">
    <name type="scientific">Pedobacter boryungensis</name>
    <dbReference type="NCBI Taxonomy" id="869962"/>
    <lineage>
        <taxon>Bacteria</taxon>
        <taxon>Pseudomonadati</taxon>
        <taxon>Bacteroidota</taxon>
        <taxon>Sphingobacteriia</taxon>
        <taxon>Sphingobacteriales</taxon>
        <taxon>Sphingobacteriaceae</taxon>
        <taxon>Pedobacter</taxon>
    </lineage>
</organism>
<dbReference type="InterPro" id="IPR050248">
    <property type="entry name" value="Polysacc_deacetylase_ArnD"/>
</dbReference>
<keyword evidence="2" id="KW-0378">Hydrolase</keyword>
<dbReference type="InterPro" id="IPR002509">
    <property type="entry name" value="NODB_dom"/>
</dbReference>
<accession>A0ABX2DF93</accession>
<dbReference type="EMBL" id="JABMKV010000002">
    <property type="protein sequence ID" value="NQX32229.1"/>
    <property type="molecule type" value="Genomic_DNA"/>
</dbReference>
<evidence type="ECO:0000259" key="3">
    <source>
        <dbReference type="PROSITE" id="PS51677"/>
    </source>
</evidence>
<feature type="domain" description="NodB homology" evidence="3">
    <location>
        <begin position="26"/>
        <end position="218"/>
    </location>
</feature>
<dbReference type="PANTHER" id="PTHR10587">
    <property type="entry name" value="GLYCOSYL TRANSFERASE-RELATED"/>
    <property type="match status" value="1"/>
</dbReference>
<evidence type="ECO:0000313" key="4">
    <source>
        <dbReference type="EMBL" id="NQX32229.1"/>
    </source>
</evidence>
<dbReference type="CDD" id="cd10917">
    <property type="entry name" value="CE4_NodB_like_6s_7s"/>
    <property type="match status" value="1"/>
</dbReference>
<dbReference type="Pfam" id="PF01522">
    <property type="entry name" value="Polysacc_deac_1"/>
    <property type="match status" value="1"/>
</dbReference>